<proteinExistence type="predicted"/>
<keyword evidence="2" id="KW-1185">Reference proteome</keyword>
<protein>
    <submittedName>
        <fullName evidence="1">Uncharacterized protein</fullName>
    </submittedName>
</protein>
<name>D8PYX7_SCHCM</name>
<sequence>MYAVLLGPQADTLVEACGAVEELVCAAGRESNAWVGRLPRLRELTLIIVTHPAAGAGEVPGLSYLVESGALAEIVRTREEKQPQLSKVDLWLNEDCQDALRSEAASELKRAGSESGVEITFHLYKGERSALMDRWMDV</sequence>
<dbReference type="HOGENOM" id="CLU_1856449_0_0_1"/>
<gene>
    <name evidence="1" type="ORF">SCHCODRAFT_10695</name>
</gene>
<evidence type="ECO:0000313" key="2">
    <source>
        <dbReference type="Proteomes" id="UP000007431"/>
    </source>
</evidence>
<dbReference type="VEuPathDB" id="FungiDB:SCHCODRAFT_02614146"/>
<dbReference type="Proteomes" id="UP000007431">
    <property type="component" value="Unassembled WGS sequence"/>
</dbReference>
<reference evidence="1 2" key="1">
    <citation type="journal article" date="2010" name="Nat. Biotechnol.">
        <title>Genome sequence of the model mushroom Schizophyllum commune.</title>
        <authorList>
            <person name="Ohm R.A."/>
            <person name="de Jong J.F."/>
            <person name="Lugones L.G."/>
            <person name="Aerts A."/>
            <person name="Kothe E."/>
            <person name="Stajich J.E."/>
            <person name="de Vries R.P."/>
            <person name="Record E."/>
            <person name="Levasseur A."/>
            <person name="Baker S.E."/>
            <person name="Bartholomew K.A."/>
            <person name="Coutinho P.M."/>
            <person name="Erdmann S."/>
            <person name="Fowler T.J."/>
            <person name="Gathman A.C."/>
            <person name="Lombard V."/>
            <person name="Henrissat B."/>
            <person name="Knabe N."/>
            <person name="Kuees U."/>
            <person name="Lilly W.W."/>
            <person name="Lindquist E."/>
            <person name="Lucas S."/>
            <person name="Magnuson J.K."/>
            <person name="Piumi F."/>
            <person name="Raudaskoski M."/>
            <person name="Salamov A."/>
            <person name="Schmutz J."/>
            <person name="Schwarze F.W.M.R."/>
            <person name="vanKuyk P.A."/>
            <person name="Horton J.S."/>
            <person name="Grigoriev I.V."/>
            <person name="Woesten H.A.B."/>
        </authorList>
    </citation>
    <scope>NUCLEOTIDE SEQUENCE [LARGE SCALE GENOMIC DNA]</scope>
    <source>
        <strain evidence="2">H4-8 / FGSC 9210</strain>
    </source>
</reference>
<dbReference type="InParanoid" id="D8PYX7"/>
<organism evidence="2">
    <name type="scientific">Schizophyllum commune (strain H4-8 / FGSC 9210)</name>
    <name type="common">Split gill fungus</name>
    <dbReference type="NCBI Taxonomy" id="578458"/>
    <lineage>
        <taxon>Eukaryota</taxon>
        <taxon>Fungi</taxon>
        <taxon>Dikarya</taxon>
        <taxon>Basidiomycota</taxon>
        <taxon>Agaricomycotina</taxon>
        <taxon>Agaricomycetes</taxon>
        <taxon>Agaricomycetidae</taxon>
        <taxon>Agaricales</taxon>
        <taxon>Schizophyllaceae</taxon>
        <taxon>Schizophyllum</taxon>
    </lineage>
</organism>
<evidence type="ECO:0000313" key="1">
    <source>
        <dbReference type="EMBL" id="EFI99334.1"/>
    </source>
</evidence>
<dbReference type="AlphaFoldDB" id="D8PYX7"/>
<dbReference type="EMBL" id="GL377304">
    <property type="protein sequence ID" value="EFI99334.1"/>
    <property type="molecule type" value="Genomic_DNA"/>
</dbReference>
<accession>D8PYX7</accession>